<evidence type="ECO:0000313" key="1">
    <source>
        <dbReference type="EMBL" id="KAF4713811.1"/>
    </source>
</evidence>
<dbReference type="PANTHER" id="PTHR24401:SF29">
    <property type="entry name" value="SI:CH211-243P7.3-RELATED"/>
    <property type="match status" value="1"/>
</dbReference>
<reference evidence="1 2" key="1">
    <citation type="submission" date="2020-04" db="EMBL/GenBank/DDBJ databases">
        <title>Perkinsus olseni comparative genomics.</title>
        <authorList>
            <person name="Bogema D.R."/>
        </authorList>
    </citation>
    <scope>NUCLEOTIDE SEQUENCE [LARGE SCALE GENOMIC DNA]</scope>
    <source>
        <strain evidence="1">ATCC PRA-205</strain>
    </source>
</reference>
<sequence length="150" mass="17184">MDLYVFDYTERQPRLIQEMRSYHGRILKADHTRPLAEKVGTEAGVKWSYSIMNEYGEVISHAFTETDGDAQVKDLLVGLKRRYDSLSEPYPALCYIDKSCCGSTATMIKDVFGNGIHIRVDPFHILWRFSRSCSRSSHPGHGSFMQEMAQ</sequence>
<evidence type="ECO:0008006" key="3">
    <source>
        <dbReference type="Google" id="ProtNLM"/>
    </source>
</evidence>
<protein>
    <recommendedName>
        <fullName evidence="3">Transposase IS204/IS1001/IS1096/IS1165 DDE domain-containing protein</fullName>
    </recommendedName>
</protein>
<organism evidence="1 2">
    <name type="scientific">Perkinsus olseni</name>
    <name type="common">Perkinsus atlanticus</name>
    <dbReference type="NCBI Taxonomy" id="32597"/>
    <lineage>
        <taxon>Eukaryota</taxon>
        <taxon>Sar</taxon>
        <taxon>Alveolata</taxon>
        <taxon>Perkinsozoa</taxon>
        <taxon>Perkinsea</taxon>
        <taxon>Perkinsida</taxon>
        <taxon>Perkinsidae</taxon>
        <taxon>Perkinsus</taxon>
    </lineage>
</organism>
<dbReference type="EMBL" id="JABANM010025912">
    <property type="protein sequence ID" value="KAF4713811.1"/>
    <property type="molecule type" value="Genomic_DNA"/>
</dbReference>
<proteinExistence type="predicted"/>
<accession>A0A7J6R098</accession>
<dbReference type="AlphaFoldDB" id="A0A7J6R098"/>
<evidence type="ECO:0000313" key="2">
    <source>
        <dbReference type="Proteomes" id="UP000574390"/>
    </source>
</evidence>
<name>A0A7J6R098_PEROL</name>
<feature type="non-terminal residue" evidence="1">
    <location>
        <position position="150"/>
    </location>
</feature>
<comment type="caution">
    <text evidence="1">The sequence shown here is derived from an EMBL/GenBank/DDBJ whole genome shotgun (WGS) entry which is preliminary data.</text>
</comment>
<dbReference type="PANTHER" id="PTHR24401">
    <property type="entry name" value="SI:CH211-243P7.3-RELATED"/>
    <property type="match status" value="1"/>
</dbReference>
<gene>
    <name evidence="1" type="ORF">FOZ62_010195</name>
</gene>
<dbReference type="Proteomes" id="UP000574390">
    <property type="component" value="Unassembled WGS sequence"/>
</dbReference>